<feature type="compositionally biased region" description="Polar residues" evidence="1">
    <location>
        <begin position="87"/>
        <end position="108"/>
    </location>
</feature>
<evidence type="ECO:0000313" key="4">
    <source>
        <dbReference type="Proteomes" id="UP000310158"/>
    </source>
</evidence>
<feature type="compositionally biased region" description="Pro residues" evidence="1">
    <location>
        <begin position="146"/>
        <end position="160"/>
    </location>
</feature>
<feature type="region of interest" description="Disordered" evidence="1">
    <location>
        <begin position="82"/>
        <end position="175"/>
    </location>
</feature>
<feature type="domain" description="Senescence" evidence="2">
    <location>
        <begin position="3"/>
        <end position="254"/>
    </location>
</feature>
<dbReference type="Proteomes" id="UP000310158">
    <property type="component" value="Unassembled WGS sequence"/>
</dbReference>
<name>A0A4S4MDF0_9AGAM</name>
<accession>A0A4S4MDF0</accession>
<feature type="compositionally biased region" description="Pro residues" evidence="1">
    <location>
        <begin position="25"/>
        <end position="36"/>
    </location>
</feature>
<protein>
    <recommendedName>
        <fullName evidence="2">Senescence domain-containing protein</fullName>
    </recommendedName>
</protein>
<feature type="compositionally biased region" description="Polar residues" evidence="1">
    <location>
        <begin position="131"/>
        <end position="143"/>
    </location>
</feature>
<comment type="caution">
    <text evidence="3">The sequence shown here is derived from an EMBL/GenBank/DDBJ whole genome shotgun (WGS) entry which is preliminary data.</text>
</comment>
<feature type="compositionally biased region" description="Low complexity" evidence="1">
    <location>
        <begin position="11"/>
        <end position="24"/>
    </location>
</feature>
<dbReference type="AlphaFoldDB" id="A0A4S4MDF0"/>
<dbReference type="EMBL" id="SGPL01000008">
    <property type="protein sequence ID" value="THH21070.1"/>
    <property type="molecule type" value="Genomic_DNA"/>
</dbReference>
<sequence length="272" mass="28159">MTTASNYYIAHSTPSPHPISSKSPSPSPSKSPPPPSRMFLLLQSPNTRQHLTRIHALSGQAVNVSKKTVMAVEGIIGRVVGAKSHGNGRTSGAATPTSSKTTAGSSQKPPLPPRNTPGAALLQPQPRPPIYTSSILHTGNTSGKAPLPPRRSPSLLPPSNSPVSSSPEPTTKRAPIRTQTSLALSAGLLLSTLAASSTRLVDAGGSAFSAAVTHKYGTEIGDSVRLAAGTVGNVVLVYVDVAGMGRRAIVKKAAEVWVRGKVTDARKEIQVK</sequence>
<evidence type="ECO:0000256" key="1">
    <source>
        <dbReference type="SAM" id="MobiDB-lite"/>
    </source>
</evidence>
<reference evidence="3 4" key="1">
    <citation type="submission" date="2019-02" db="EMBL/GenBank/DDBJ databases">
        <title>Genome sequencing of the rare red list fungi Bondarzewia mesenterica.</title>
        <authorList>
            <person name="Buettner E."/>
            <person name="Kellner H."/>
        </authorList>
    </citation>
    <scope>NUCLEOTIDE SEQUENCE [LARGE SCALE GENOMIC DNA]</scope>
    <source>
        <strain evidence="3 4">DSM 108281</strain>
    </source>
</reference>
<proteinExistence type="predicted"/>
<dbReference type="OrthoDB" id="20821at2759"/>
<evidence type="ECO:0000259" key="2">
    <source>
        <dbReference type="Pfam" id="PF06911"/>
    </source>
</evidence>
<keyword evidence="4" id="KW-1185">Reference proteome</keyword>
<evidence type="ECO:0000313" key="3">
    <source>
        <dbReference type="EMBL" id="THH21070.1"/>
    </source>
</evidence>
<organism evidence="3 4">
    <name type="scientific">Bondarzewia mesenterica</name>
    <dbReference type="NCBI Taxonomy" id="1095465"/>
    <lineage>
        <taxon>Eukaryota</taxon>
        <taxon>Fungi</taxon>
        <taxon>Dikarya</taxon>
        <taxon>Basidiomycota</taxon>
        <taxon>Agaricomycotina</taxon>
        <taxon>Agaricomycetes</taxon>
        <taxon>Russulales</taxon>
        <taxon>Bondarzewiaceae</taxon>
        <taxon>Bondarzewia</taxon>
    </lineage>
</organism>
<feature type="region of interest" description="Disordered" evidence="1">
    <location>
        <begin position="1"/>
        <end position="37"/>
    </location>
</feature>
<gene>
    <name evidence="3" type="ORF">EW146_g393</name>
</gene>
<dbReference type="Pfam" id="PF06911">
    <property type="entry name" value="Senescence"/>
    <property type="match status" value="1"/>
</dbReference>
<dbReference type="InterPro" id="IPR009686">
    <property type="entry name" value="Senescence/spartin_C"/>
</dbReference>